<gene>
    <name evidence="1" type="ORF">JDN41_06660</name>
</gene>
<accession>A0A8I1GET4</accession>
<keyword evidence="2" id="KW-1185">Reference proteome</keyword>
<dbReference type="RefSeq" id="WP_052037565.1">
    <property type="nucleotide sequence ID" value="NZ_JAEMUK010000012.1"/>
</dbReference>
<dbReference type="EMBL" id="JAEMUK010000012">
    <property type="protein sequence ID" value="MBJ7543233.1"/>
    <property type="molecule type" value="Genomic_DNA"/>
</dbReference>
<evidence type="ECO:0000313" key="2">
    <source>
        <dbReference type="Proteomes" id="UP000623250"/>
    </source>
</evidence>
<proteinExistence type="predicted"/>
<dbReference type="InterPro" id="IPR019276">
    <property type="entry name" value="DUF2303"/>
</dbReference>
<organism evidence="1 2">
    <name type="scientific">Rhodomicrobium udaipurense</name>
    <dbReference type="NCBI Taxonomy" id="1202716"/>
    <lineage>
        <taxon>Bacteria</taxon>
        <taxon>Pseudomonadati</taxon>
        <taxon>Pseudomonadota</taxon>
        <taxon>Alphaproteobacteria</taxon>
        <taxon>Hyphomicrobiales</taxon>
        <taxon>Hyphomicrobiaceae</taxon>
        <taxon>Rhodomicrobium</taxon>
    </lineage>
</organism>
<reference evidence="1 2" key="1">
    <citation type="submission" date="2020-12" db="EMBL/GenBank/DDBJ databases">
        <title>Revised draft genomes of Rhodomicrobium vannielii ATCC 17100 and Rhodomicrobium udaipurense JA643.</title>
        <authorList>
            <person name="Conners E.M."/>
            <person name="Davenport E.J."/>
            <person name="Bose A."/>
        </authorList>
    </citation>
    <scope>NUCLEOTIDE SEQUENCE [LARGE SCALE GENOMIC DNA]</scope>
    <source>
        <strain evidence="1 2">JA643</strain>
    </source>
</reference>
<sequence>MSNKADVIFTGKSDIPSEPASIKAIAELASQAQGFEVLSVETDGLGDGLPKKVPVTIDMKGEQARVGDLKTIIEKYRVRPERRTGTADVSTLTSFIDLVNYHKDKHSAIFAVTSWPSPQLVAVLDYHEPRITIEGETGGEPRHMQHRIRYRFPVTDGMGAWTKSNGELFDQGEFAAFIEDHAAELASPTEEERNEFEPLFKERFANPNELIDLSRALEVFVGAKAKNAVRLASGERAVEFTEEHMNGKGEKVDVPGIFMLSVQAFVDGEKVRIPARLRYRIASGSIKWAYALYRWDWYLRQQVKADLDTAAADTLLPAYEGTPELG</sequence>
<dbReference type="Proteomes" id="UP000623250">
    <property type="component" value="Unassembled WGS sequence"/>
</dbReference>
<protein>
    <submittedName>
        <fullName evidence="1">DUF2303 family protein</fullName>
    </submittedName>
</protein>
<name>A0A8I1GET4_9HYPH</name>
<comment type="caution">
    <text evidence="1">The sequence shown here is derived from an EMBL/GenBank/DDBJ whole genome shotgun (WGS) entry which is preliminary data.</text>
</comment>
<dbReference type="Pfam" id="PF10065">
    <property type="entry name" value="DUF2303"/>
    <property type="match status" value="1"/>
</dbReference>
<evidence type="ECO:0000313" key="1">
    <source>
        <dbReference type="EMBL" id="MBJ7543233.1"/>
    </source>
</evidence>
<dbReference type="AlphaFoldDB" id="A0A8I1GET4"/>